<dbReference type="GeneID" id="78316145"/>
<name>A0A1T4JVU8_TREPO</name>
<dbReference type="InterPro" id="IPR007692">
    <property type="entry name" value="DNA_helicase_DnaB"/>
</dbReference>
<evidence type="ECO:0000256" key="6">
    <source>
        <dbReference type="ARBA" id="ARBA00022806"/>
    </source>
</evidence>
<keyword evidence="15" id="KW-1185">Reference proteome</keyword>
<dbReference type="Gene3D" id="1.10.860.10">
    <property type="entry name" value="DNAb Helicase, Chain A"/>
    <property type="match status" value="1"/>
</dbReference>
<evidence type="ECO:0000256" key="2">
    <source>
        <dbReference type="ARBA" id="ARBA00022515"/>
    </source>
</evidence>
<dbReference type="EMBL" id="FUWG01000005">
    <property type="protein sequence ID" value="SJZ34187.1"/>
    <property type="molecule type" value="Genomic_DNA"/>
</dbReference>
<protein>
    <recommendedName>
        <fullName evidence="11 12">Replicative DNA helicase</fullName>
        <ecNumber evidence="11 12">5.6.2.3</ecNumber>
    </recommendedName>
</protein>
<dbReference type="PANTHER" id="PTHR30153:SF2">
    <property type="entry name" value="REPLICATIVE DNA HELICASE"/>
    <property type="match status" value="1"/>
</dbReference>
<reference evidence="14 15" key="1">
    <citation type="submission" date="2017-02" db="EMBL/GenBank/DDBJ databases">
        <authorList>
            <person name="Peterson S.W."/>
        </authorList>
    </citation>
    <scope>NUCLEOTIDE SEQUENCE [LARGE SCALE GENOMIC DNA]</scope>
    <source>
        <strain evidence="14 15">ATCC BAA-908</strain>
    </source>
</reference>
<keyword evidence="3 12" id="KW-0235">DNA replication</keyword>
<organism evidence="14 15">
    <name type="scientific">Treponema porcinum</name>
    <dbReference type="NCBI Taxonomy" id="261392"/>
    <lineage>
        <taxon>Bacteria</taxon>
        <taxon>Pseudomonadati</taxon>
        <taxon>Spirochaetota</taxon>
        <taxon>Spirochaetia</taxon>
        <taxon>Spirochaetales</taxon>
        <taxon>Treponemataceae</taxon>
        <taxon>Treponema</taxon>
    </lineage>
</organism>
<dbReference type="InterPro" id="IPR016136">
    <property type="entry name" value="DNA_helicase_N/primase_C"/>
</dbReference>
<dbReference type="CDD" id="cd00984">
    <property type="entry name" value="DnaB_C"/>
    <property type="match status" value="1"/>
</dbReference>
<dbReference type="EC" id="5.6.2.3" evidence="11 12"/>
<dbReference type="GO" id="GO:0005524">
    <property type="term" value="F:ATP binding"/>
    <property type="evidence" value="ECO:0007669"/>
    <property type="project" value="UniProtKB-UniRule"/>
</dbReference>
<dbReference type="InterPro" id="IPR027417">
    <property type="entry name" value="P-loop_NTPase"/>
</dbReference>
<sequence length="441" mass="48965">MDIDLKDKVPPHNLDAEQAALGALLIDWNALSDVVTLLHSDRFYSFQNQVIYEAMISLFKQNVHGDTLVLINELSKTGKLEQAGGTAYIAGLTDTVPTAANINYYVDIILDCATRRDLIKMSAELKASSFDKSNNSKILLEEAEKKIFTLSDRNETTHVHGMTEIVSRTIEIIEKNYQKKNELTGIPSGIARLDTMTSGFQKSEMIIIGARPSIGKTAFALSMMETIAIDKRIPCGFFSLEMSYQSIGQRLLSQVSRVPSGKIRSGMLSTADFQKLQDAAGKCYNAPLYIVDTPNMQLLDLRSMARRMKVNQGVQIIFIDYIGLISTENPNAPVYESQSEISKSLKALARELEIPIVALCQVARDAEGQEPNLAQLRGSGSIEQDADVVLFLHRDRKIVEEKNPVQEAKCIVAKQRNGATGEVEMMFLPSYTKFENRAAEN</sequence>
<accession>A0A1T4JVU8</accession>
<dbReference type="GO" id="GO:0003677">
    <property type="term" value="F:DNA binding"/>
    <property type="evidence" value="ECO:0007669"/>
    <property type="project" value="UniProtKB-UniRule"/>
</dbReference>
<dbReference type="Pfam" id="PF00772">
    <property type="entry name" value="DnaB"/>
    <property type="match status" value="1"/>
</dbReference>
<feature type="domain" description="SF4 helicase" evidence="13">
    <location>
        <begin position="179"/>
        <end position="441"/>
    </location>
</feature>
<evidence type="ECO:0000256" key="10">
    <source>
        <dbReference type="ARBA" id="ARBA00048954"/>
    </source>
</evidence>
<keyword evidence="4 12" id="KW-0547">Nucleotide-binding</keyword>
<dbReference type="Gene3D" id="3.40.50.300">
    <property type="entry name" value="P-loop containing nucleotide triphosphate hydrolases"/>
    <property type="match status" value="1"/>
</dbReference>
<dbReference type="PANTHER" id="PTHR30153">
    <property type="entry name" value="REPLICATIVE DNA HELICASE DNAB"/>
    <property type="match status" value="1"/>
</dbReference>
<dbReference type="SUPFAM" id="SSF52540">
    <property type="entry name" value="P-loop containing nucleoside triphosphate hydrolases"/>
    <property type="match status" value="1"/>
</dbReference>
<dbReference type="InterPro" id="IPR036185">
    <property type="entry name" value="DNA_heli_DnaB-like_N_sf"/>
</dbReference>
<evidence type="ECO:0000256" key="12">
    <source>
        <dbReference type="RuleBase" id="RU362085"/>
    </source>
</evidence>
<dbReference type="GO" id="GO:0016887">
    <property type="term" value="F:ATP hydrolysis activity"/>
    <property type="evidence" value="ECO:0007669"/>
    <property type="project" value="RHEA"/>
</dbReference>
<evidence type="ECO:0000256" key="3">
    <source>
        <dbReference type="ARBA" id="ARBA00022705"/>
    </source>
</evidence>
<evidence type="ECO:0000313" key="14">
    <source>
        <dbReference type="EMBL" id="SJZ34187.1"/>
    </source>
</evidence>
<evidence type="ECO:0000259" key="13">
    <source>
        <dbReference type="PROSITE" id="PS51199"/>
    </source>
</evidence>
<dbReference type="SUPFAM" id="SSF48024">
    <property type="entry name" value="N-terminal domain of DnaB helicase"/>
    <property type="match status" value="1"/>
</dbReference>
<dbReference type="InterPro" id="IPR007693">
    <property type="entry name" value="DNA_helicase_DnaB-like_N"/>
</dbReference>
<evidence type="ECO:0000256" key="1">
    <source>
        <dbReference type="ARBA" id="ARBA00008428"/>
    </source>
</evidence>
<keyword evidence="2 12" id="KW-0639">Primosome</keyword>
<dbReference type="InterPro" id="IPR007694">
    <property type="entry name" value="DNA_helicase_DnaB-like_C"/>
</dbReference>
<dbReference type="GO" id="GO:0043139">
    <property type="term" value="F:5'-3' DNA helicase activity"/>
    <property type="evidence" value="ECO:0007669"/>
    <property type="project" value="UniProtKB-EC"/>
</dbReference>
<evidence type="ECO:0000256" key="4">
    <source>
        <dbReference type="ARBA" id="ARBA00022741"/>
    </source>
</evidence>
<dbReference type="GO" id="GO:0006269">
    <property type="term" value="P:DNA replication, synthesis of primer"/>
    <property type="evidence" value="ECO:0007669"/>
    <property type="project" value="UniProtKB-UniRule"/>
</dbReference>
<evidence type="ECO:0000256" key="9">
    <source>
        <dbReference type="ARBA" id="ARBA00023235"/>
    </source>
</evidence>
<dbReference type="Proteomes" id="UP000190423">
    <property type="component" value="Unassembled WGS sequence"/>
</dbReference>
<keyword evidence="6 12" id="KW-0347">Helicase</keyword>
<dbReference type="PROSITE" id="PS51199">
    <property type="entry name" value="SF4_HELICASE"/>
    <property type="match status" value="1"/>
</dbReference>
<evidence type="ECO:0000256" key="7">
    <source>
        <dbReference type="ARBA" id="ARBA00022840"/>
    </source>
</evidence>
<dbReference type="Pfam" id="PF03796">
    <property type="entry name" value="DnaB_C"/>
    <property type="match status" value="1"/>
</dbReference>
<keyword evidence="5 12" id="KW-0378">Hydrolase</keyword>
<dbReference type="OrthoDB" id="9773982at2"/>
<keyword evidence="8 12" id="KW-0238">DNA-binding</keyword>
<dbReference type="NCBIfam" id="TIGR00665">
    <property type="entry name" value="DnaB"/>
    <property type="match status" value="1"/>
</dbReference>
<dbReference type="AlphaFoldDB" id="A0A1T4JVU8"/>
<evidence type="ECO:0000313" key="15">
    <source>
        <dbReference type="Proteomes" id="UP000190423"/>
    </source>
</evidence>
<proteinExistence type="inferred from homology"/>
<evidence type="ECO:0000256" key="5">
    <source>
        <dbReference type="ARBA" id="ARBA00022801"/>
    </source>
</evidence>
<keyword evidence="9" id="KW-0413">Isomerase</keyword>
<gene>
    <name evidence="14" type="ORF">SAMN02745149_00832</name>
</gene>
<comment type="function">
    <text evidence="12">The main replicative DNA helicase, it participates in initiation and elongation during chromosome replication. Travels ahead of the DNA replisome, separating dsDNA into templates for DNA synthesis. A processive ATP-dependent 5'-3' DNA helicase it has DNA-dependent ATPase activity.</text>
</comment>
<dbReference type="GO" id="GO:1990077">
    <property type="term" value="C:primosome complex"/>
    <property type="evidence" value="ECO:0007669"/>
    <property type="project" value="UniProtKB-UniRule"/>
</dbReference>
<evidence type="ECO:0000256" key="8">
    <source>
        <dbReference type="ARBA" id="ARBA00023125"/>
    </source>
</evidence>
<dbReference type="STRING" id="261392.SAMN02745149_00832"/>
<comment type="similarity">
    <text evidence="1 12">Belongs to the helicase family. DnaB subfamily.</text>
</comment>
<keyword evidence="7 12" id="KW-0067">ATP-binding</keyword>
<dbReference type="GO" id="GO:0005829">
    <property type="term" value="C:cytosol"/>
    <property type="evidence" value="ECO:0007669"/>
    <property type="project" value="TreeGrafter"/>
</dbReference>
<evidence type="ECO:0000256" key="11">
    <source>
        <dbReference type="NCBIfam" id="TIGR00665"/>
    </source>
</evidence>
<dbReference type="RefSeq" id="WP_078932745.1">
    <property type="nucleotide sequence ID" value="NZ_FUWG01000005.1"/>
</dbReference>
<comment type="catalytic activity">
    <reaction evidence="10 12">
        <text>ATP + H2O = ADP + phosphate + H(+)</text>
        <dbReference type="Rhea" id="RHEA:13065"/>
        <dbReference type="ChEBI" id="CHEBI:15377"/>
        <dbReference type="ChEBI" id="CHEBI:15378"/>
        <dbReference type="ChEBI" id="CHEBI:30616"/>
        <dbReference type="ChEBI" id="CHEBI:43474"/>
        <dbReference type="ChEBI" id="CHEBI:456216"/>
        <dbReference type="EC" id="5.6.2.3"/>
    </reaction>
</comment>